<dbReference type="STRING" id="324925.Ppha_0894"/>
<evidence type="ECO:0000313" key="3">
    <source>
        <dbReference type="Proteomes" id="UP000002724"/>
    </source>
</evidence>
<feature type="transmembrane region" description="Helical" evidence="1">
    <location>
        <begin position="6"/>
        <end position="26"/>
    </location>
</feature>
<dbReference type="HOGENOM" id="CLU_1766261_0_0_10"/>
<protein>
    <submittedName>
        <fullName evidence="2">Uncharacterized protein</fullName>
    </submittedName>
</protein>
<dbReference type="RefSeq" id="WP_012507676.1">
    <property type="nucleotide sequence ID" value="NC_011060.1"/>
</dbReference>
<dbReference type="AlphaFoldDB" id="B4SF34"/>
<proteinExistence type="predicted"/>
<accession>B4SF34</accession>
<name>B4SF34_PELPB</name>
<sequence>MSKITIIITGLVIAIIIILLLPFHNFISQFKNDELQQWIACIYAVTAWLSFCSFIGVIYTVSIQFNELKLSRKAQEKQTDYARLNALTILNEYYQTEYNRQLLIIKSLQGMEGGKKATEKCLDTLDLLHETITEIEKYHTTLCKSKT</sequence>
<reference evidence="2 3" key="1">
    <citation type="submission" date="2008-06" db="EMBL/GenBank/DDBJ databases">
        <title>Complete sequence of Pelodictyon phaeoclathratiforme BU-1.</title>
        <authorList>
            <consortium name="US DOE Joint Genome Institute"/>
            <person name="Lucas S."/>
            <person name="Copeland A."/>
            <person name="Lapidus A."/>
            <person name="Glavina del Rio T."/>
            <person name="Dalin E."/>
            <person name="Tice H."/>
            <person name="Bruce D."/>
            <person name="Goodwin L."/>
            <person name="Pitluck S."/>
            <person name="Schmutz J."/>
            <person name="Larimer F."/>
            <person name="Land M."/>
            <person name="Hauser L."/>
            <person name="Kyrpides N."/>
            <person name="Mikhailova N."/>
            <person name="Liu Z."/>
            <person name="Li T."/>
            <person name="Zhao F."/>
            <person name="Overmann J."/>
            <person name="Bryant D.A."/>
            <person name="Richardson P."/>
        </authorList>
    </citation>
    <scope>NUCLEOTIDE SEQUENCE [LARGE SCALE GENOMIC DNA]</scope>
    <source>
        <strain evidence="3">DSM 5477 / BU-1</strain>
    </source>
</reference>
<evidence type="ECO:0000313" key="2">
    <source>
        <dbReference type="EMBL" id="ACF43181.1"/>
    </source>
</evidence>
<keyword evidence="1" id="KW-0812">Transmembrane</keyword>
<feature type="transmembrane region" description="Helical" evidence="1">
    <location>
        <begin position="38"/>
        <end position="61"/>
    </location>
</feature>
<keyword evidence="3" id="KW-1185">Reference proteome</keyword>
<dbReference type="Proteomes" id="UP000002724">
    <property type="component" value="Chromosome"/>
</dbReference>
<keyword evidence="1" id="KW-0472">Membrane</keyword>
<organism evidence="2 3">
    <name type="scientific">Pelodictyon phaeoclathratiforme (strain DSM 5477 / BU-1)</name>
    <dbReference type="NCBI Taxonomy" id="324925"/>
    <lineage>
        <taxon>Bacteria</taxon>
        <taxon>Pseudomonadati</taxon>
        <taxon>Chlorobiota</taxon>
        <taxon>Chlorobiia</taxon>
        <taxon>Chlorobiales</taxon>
        <taxon>Chlorobiaceae</taxon>
        <taxon>Chlorobium/Pelodictyon group</taxon>
        <taxon>Pelodictyon</taxon>
    </lineage>
</organism>
<dbReference type="EMBL" id="CP001110">
    <property type="protein sequence ID" value="ACF43181.1"/>
    <property type="molecule type" value="Genomic_DNA"/>
</dbReference>
<dbReference type="KEGG" id="pph:Ppha_0894"/>
<gene>
    <name evidence="2" type="ordered locus">Ppha_0894</name>
</gene>
<keyword evidence="1" id="KW-1133">Transmembrane helix</keyword>
<evidence type="ECO:0000256" key="1">
    <source>
        <dbReference type="SAM" id="Phobius"/>
    </source>
</evidence>